<comment type="caution">
    <text evidence="1">The sequence shown here is derived from an EMBL/GenBank/DDBJ whole genome shotgun (WGS) entry which is preliminary data.</text>
</comment>
<name>A0A4S3ZVL6_9FLAO</name>
<evidence type="ECO:0000313" key="2">
    <source>
        <dbReference type="Proteomes" id="UP000307507"/>
    </source>
</evidence>
<dbReference type="AlphaFoldDB" id="A0A4S3ZVL6"/>
<proteinExistence type="predicted"/>
<dbReference type="Proteomes" id="UP000307507">
    <property type="component" value="Unassembled WGS sequence"/>
</dbReference>
<evidence type="ECO:0000313" key="1">
    <source>
        <dbReference type="EMBL" id="THF49856.1"/>
    </source>
</evidence>
<protein>
    <submittedName>
        <fullName evidence="1">Uncharacterized protein</fullName>
    </submittedName>
</protein>
<organism evidence="1 2">
    <name type="scientific">Flavobacterium supellecticarium</name>
    <dbReference type="NCBI Taxonomy" id="2565924"/>
    <lineage>
        <taxon>Bacteria</taxon>
        <taxon>Pseudomonadati</taxon>
        <taxon>Bacteroidota</taxon>
        <taxon>Flavobacteriia</taxon>
        <taxon>Flavobacteriales</taxon>
        <taxon>Flavobacteriaceae</taxon>
        <taxon>Flavobacterium</taxon>
    </lineage>
</organism>
<sequence length="76" mass="8623">MKRLNLKKKVVSVLTDKEKANIQGGGTNETCASFATEVKWTDPEPCGIKVTRMDCVSIQIECVTHHYCPTYTWEEM</sequence>
<accession>A0A4S3ZVL6</accession>
<reference evidence="1 2" key="1">
    <citation type="submission" date="2019-04" db="EMBL/GenBank/DDBJ databases">
        <title>Flavobacterium sp. nov. isolated from construction timber.</title>
        <authorList>
            <person name="Lin S.-Y."/>
            <person name="Chang C.-T."/>
            <person name="Young C.-C."/>
        </authorList>
    </citation>
    <scope>NUCLEOTIDE SEQUENCE [LARGE SCALE GENOMIC DNA]</scope>
    <source>
        <strain evidence="1 2">CC-CTC003</strain>
    </source>
</reference>
<gene>
    <name evidence="1" type="ORF">E6C50_10910</name>
</gene>
<dbReference type="RefSeq" id="WP_136403265.1">
    <property type="nucleotide sequence ID" value="NZ_SSNZ01000004.1"/>
</dbReference>
<dbReference type="EMBL" id="SSNZ01000004">
    <property type="protein sequence ID" value="THF49856.1"/>
    <property type="molecule type" value="Genomic_DNA"/>
</dbReference>
<keyword evidence="2" id="KW-1185">Reference proteome</keyword>